<feature type="coiled-coil region" evidence="8">
    <location>
        <begin position="1133"/>
        <end position="1160"/>
    </location>
</feature>
<dbReference type="Pfam" id="PF12833">
    <property type="entry name" value="HTH_18"/>
    <property type="match status" value="1"/>
</dbReference>
<feature type="modified residue" description="4-aspartylphosphate" evidence="7">
    <location>
        <position position="1070"/>
    </location>
</feature>
<dbReference type="SUPFAM" id="SSF55874">
    <property type="entry name" value="ATPase domain of HSP90 chaperone/DNA topoisomerase II/histidine kinase"/>
    <property type="match status" value="1"/>
</dbReference>
<evidence type="ECO:0000259" key="13">
    <source>
        <dbReference type="PROSITE" id="PS50110"/>
    </source>
</evidence>
<dbReference type="SMART" id="SM00387">
    <property type="entry name" value="HATPase_c"/>
    <property type="match status" value="1"/>
</dbReference>
<comment type="catalytic activity">
    <reaction evidence="1">
        <text>ATP + protein L-histidine = ADP + protein N-phospho-L-histidine.</text>
        <dbReference type="EC" id="2.7.13.3"/>
    </reaction>
</comment>
<dbReference type="Pfam" id="PF00072">
    <property type="entry name" value="Response_reg"/>
    <property type="match status" value="1"/>
</dbReference>
<dbReference type="PROSITE" id="PS01124">
    <property type="entry name" value="HTH_ARAC_FAMILY_2"/>
    <property type="match status" value="1"/>
</dbReference>
<dbReference type="InterPro" id="IPR003661">
    <property type="entry name" value="HisK_dim/P_dom"/>
</dbReference>
<dbReference type="PANTHER" id="PTHR43547:SF2">
    <property type="entry name" value="HYBRID SIGNAL TRANSDUCTION HISTIDINE KINASE C"/>
    <property type="match status" value="1"/>
</dbReference>
<keyword evidence="10" id="KW-0472">Membrane</keyword>
<dbReference type="CDD" id="cd17574">
    <property type="entry name" value="REC_OmpR"/>
    <property type="match status" value="1"/>
</dbReference>
<reference evidence="14" key="1">
    <citation type="journal article" date="2022" name="Int. J. Syst. Evol. Microbiol.">
        <title>Prevotella lacticifex sp. nov., isolated from the rumen of cows.</title>
        <authorList>
            <person name="Shinkai T."/>
            <person name="Ikeyama N."/>
            <person name="Kumagai M."/>
            <person name="Ohmori H."/>
            <person name="Sakamoto M."/>
            <person name="Ohkuma M."/>
            <person name="Mitsumori M."/>
        </authorList>
    </citation>
    <scope>NUCLEOTIDE SEQUENCE</scope>
    <source>
        <strain evidence="14">R5076</strain>
    </source>
</reference>
<dbReference type="Gene3D" id="3.40.50.2300">
    <property type="match status" value="1"/>
</dbReference>
<keyword evidence="3 7" id="KW-0597">Phosphoprotein</keyword>
<keyword evidence="10" id="KW-1133">Transmembrane helix</keyword>
<keyword evidence="6" id="KW-0804">Transcription</keyword>
<dbReference type="Pfam" id="PF07495">
    <property type="entry name" value="Y_Y_Y"/>
    <property type="match status" value="1"/>
</dbReference>
<keyword evidence="5" id="KW-0238">DNA-binding</keyword>
<dbReference type="InterPro" id="IPR018062">
    <property type="entry name" value="HTH_AraC-typ_CS"/>
</dbReference>
<dbReference type="InterPro" id="IPR005467">
    <property type="entry name" value="His_kinase_dom"/>
</dbReference>
<feature type="compositionally biased region" description="Polar residues" evidence="9">
    <location>
        <begin position="1275"/>
        <end position="1291"/>
    </location>
</feature>
<dbReference type="SMART" id="SM00342">
    <property type="entry name" value="HTH_ARAC"/>
    <property type="match status" value="1"/>
</dbReference>
<keyword evidence="8" id="KW-0175">Coiled coil</keyword>
<dbReference type="GO" id="GO:0043565">
    <property type="term" value="F:sequence-specific DNA binding"/>
    <property type="evidence" value="ECO:0007669"/>
    <property type="project" value="InterPro"/>
</dbReference>
<evidence type="ECO:0000313" key="14">
    <source>
        <dbReference type="EMBL" id="GJG59378.1"/>
    </source>
</evidence>
<dbReference type="SUPFAM" id="SSF63829">
    <property type="entry name" value="Calcium-dependent phosphotriesterase"/>
    <property type="match status" value="3"/>
</dbReference>
<dbReference type="Gene3D" id="2.130.10.10">
    <property type="entry name" value="YVTN repeat-like/Quinoprotein amine dehydrogenase"/>
    <property type="match status" value="3"/>
</dbReference>
<comment type="caution">
    <text evidence="14">The sequence shown here is derived from an EMBL/GenBank/DDBJ whole genome shotgun (WGS) entry which is preliminary data.</text>
</comment>
<dbReference type="InterPro" id="IPR015943">
    <property type="entry name" value="WD40/YVTN_repeat-like_dom_sf"/>
</dbReference>
<keyword evidence="10" id="KW-0812">Transmembrane</keyword>
<evidence type="ECO:0000256" key="10">
    <source>
        <dbReference type="SAM" id="Phobius"/>
    </source>
</evidence>
<dbReference type="SMART" id="SM00388">
    <property type="entry name" value="HisKA"/>
    <property type="match status" value="1"/>
</dbReference>
<dbReference type="InterPro" id="IPR003594">
    <property type="entry name" value="HATPase_dom"/>
</dbReference>
<evidence type="ECO:0000256" key="1">
    <source>
        <dbReference type="ARBA" id="ARBA00000085"/>
    </source>
</evidence>
<evidence type="ECO:0000256" key="8">
    <source>
        <dbReference type="SAM" id="Coils"/>
    </source>
</evidence>
<evidence type="ECO:0000256" key="5">
    <source>
        <dbReference type="ARBA" id="ARBA00023125"/>
    </source>
</evidence>
<dbReference type="InterPro" id="IPR004358">
    <property type="entry name" value="Sig_transdc_His_kin-like_C"/>
</dbReference>
<evidence type="ECO:0000256" key="2">
    <source>
        <dbReference type="ARBA" id="ARBA00012438"/>
    </source>
</evidence>
<dbReference type="InterPro" id="IPR001789">
    <property type="entry name" value="Sig_transdc_resp-reg_receiver"/>
</dbReference>
<feature type="domain" description="Response regulatory" evidence="13">
    <location>
        <begin position="1022"/>
        <end position="1137"/>
    </location>
</feature>
<gene>
    <name evidence="14" type="ORF">PRLR5076_22290</name>
</gene>
<organism evidence="14 15">
    <name type="scientific">Prevotella lacticifex</name>
    <dbReference type="NCBI Taxonomy" id="2854755"/>
    <lineage>
        <taxon>Bacteria</taxon>
        <taxon>Pseudomonadati</taxon>
        <taxon>Bacteroidota</taxon>
        <taxon>Bacteroidia</taxon>
        <taxon>Bacteroidales</taxon>
        <taxon>Prevotellaceae</taxon>
        <taxon>Prevotella</taxon>
    </lineage>
</organism>
<dbReference type="PROSITE" id="PS50110">
    <property type="entry name" value="RESPONSE_REGULATORY"/>
    <property type="match status" value="1"/>
</dbReference>
<dbReference type="PRINTS" id="PR00344">
    <property type="entry name" value="BCTRLSENSOR"/>
</dbReference>
<accession>A0A9R1CB64</accession>
<dbReference type="PROSITE" id="PS50109">
    <property type="entry name" value="HIS_KIN"/>
    <property type="match status" value="1"/>
</dbReference>
<dbReference type="CDD" id="cd00082">
    <property type="entry name" value="HisKA"/>
    <property type="match status" value="1"/>
</dbReference>
<dbReference type="GO" id="GO:0000155">
    <property type="term" value="F:phosphorelay sensor kinase activity"/>
    <property type="evidence" value="ECO:0007669"/>
    <property type="project" value="InterPro"/>
</dbReference>
<dbReference type="EC" id="2.7.13.3" evidence="2"/>
<proteinExistence type="predicted"/>
<dbReference type="Gene3D" id="2.60.40.10">
    <property type="entry name" value="Immunoglobulins"/>
    <property type="match status" value="1"/>
</dbReference>
<feature type="transmembrane region" description="Helical" evidence="10">
    <location>
        <begin position="731"/>
        <end position="754"/>
    </location>
</feature>
<dbReference type="PANTHER" id="PTHR43547">
    <property type="entry name" value="TWO-COMPONENT HISTIDINE KINASE"/>
    <property type="match status" value="1"/>
</dbReference>
<evidence type="ECO:0000256" key="7">
    <source>
        <dbReference type="PROSITE-ProRule" id="PRU00169"/>
    </source>
</evidence>
<feature type="region of interest" description="Disordered" evidence="9">
    <location>
        <begin position="1267"/>
        <end position="1291"/>
    </location>
</feature>
<feature type="domain" description="Histidine kinase" evidence="12">
    <location>
        <begin position="774"/>
        <end position="993"/>
    </location>
</feature>
<keyword evidence="15" id="KW-1185">Reference proteome</keyword>
<dbReference type="Gene3D" id="1.10.287.130">
    <property type="match status" value="1"/>
</dbReference>
<evidence type="ECO:0000259" key="12">
    <source>
        <dbReference type="PROSITE" id="PS50109"/>
    </source>
</evidence>
<dbReference type="InterPro" id="IPR011006">
    <property type="entry name" value="CheY-like_superfamily"/>
</dbReference>
<dbReference type="SUPFAM" id="SSF46689">
    <property type="entry name" value="Homeodomain-like"/>
    <property type="match status" value="1"/>
</dbReference>
<dbReference type="InterPro" id="IPR036097">
    <property type="entry name" value="HisK_dim/P_sf"/>
</dbReference>
<dbReference type="SUPFAM" id="SSF47384">
    <property type="entry name" value="Homodimeric domain of signal transducing histidine kinase"/>
    <property type="match status" value="1"/>
</dbReference>
<dbReference type="InterPro" id="IPR009057">
    <property type="entry name" value="Homeodomain-like_sf"/>
</dbReference>
<dbReference type="Pfam" id="PF07494">
    <property type="entry name" value="Reg_prop"/>
    <property type="match status" value="2"/>
</dbReference>
<protein>
    <recommendedName>
        <fullName evidence="2">histidine kinase</fullName>
        <ecNumber evidence="2">2.7.13.3</ecNumber>
    </recommendedName>
</protein>
<dbReference type="Pfam" id="PF02518">
    <property type="entry name" value="HATPase_c"/>
    <property type="match status" value="1"/>
</dbReference>
<dbReference type="SMART" id="SM00448">
    <property type="entry name" value="REC"/>
    <property type="match status" value="1"/>
</dbReference>
<dbReference type="GO" id="GO:0003700">
    <property type="term" value="F:DNA-binding transcription factor activity"/>
    <property type="evidence" value="ECO:0007669"/>
    <property type="project" value="InterPro"/>
</dbReference>
<dbReference type="InterPro" id="IPR011123">
    <property type="entry name" value="Y_Y_Y"/>
</dbReference>
<evidence type="ECO:0000259" key="11">
    <source>
        <dbReference type="PROSITE" id="PS01124"/>
    </source>
</evidence>
<evidence type="ECO:0000313" key="15">
    <source>
        <dbReference type="Proteomes" id="UP000825483"/>
    </source>
</evidence>
<dbReference type="InterPro" id="IPR013783">
    <property type="entry name" value="Ig-like_fold"/>
</dbReference>
<dbReference type="InterPro" id="IPR036890">
    <property type="entry name" value="HATPase_C_sf"/>
</dbReference>
<dbReference type="Pfam" id="PF00512">
    <property type="entry name" value="HisKA"/>
    <property type="match status" value="1"/>
</dbReference>
<feature type="domain" description="HTH araC/xylS-type" evidence="11">
    <location>
        <begin position="1171"/>
        <end position="1270"/>
    </location>
</feature>
<evidence type="ECO:0000256" key="4">
    <source>
        <dbReference type="ARBA" id="ARBA00023015"/>
    </source>
</evidence>
<dbReference type="Proteomes" id="UP000825483">
    <property type="component" value="Unassembled WGS sequence"/>
</dbReference>
<evidence type="ECO:0000256" key="3">
    <source>
        <dbReference type="ARBA" id="ARBA00022553"/>
    </source>
</evidence>
<evidence type="ECO:0000256" key="9">
    <source>
        <dbReference type="SAM" id="MobiDB-lite"/>
    </source>
</evidence>
<evidence type="ECO:0000256" key="6">
    <source>
        <dbReference type="ARBA" id="ARBA00023163"/>
    </source>
</evidence>
<dbReference type="InterPro" id="IPR011110">
    <property type="entry name" value="Reg_prop"/>
</dbReference>
<dbReference type="Gene3D" id="1.10.10.60">
    <property type="entry name" value="Homeodomain-like"/>
    <property type="match status" value="1"/>
</dbReference>
<dbReference type="PROSITE" id="PS00041">
    <property type="entry name" value="HTH_ARAC_FAMILY_1"/>
    <property type="match status" value="1"/>
</dbReference>
<keyword evidence="4" id="KW-0805">Transcription regulation</keyword>
<dbReference type="EMBL" id="BPUB01000002">
    <property type="protein sequence ID" value="GJG59378.1"/>
    <property type="molecule type" value="Genomic_DNA"/>
</dbReference>
<dbReference type="SUPFAM" id="SSF52172">
    <property type="entry name" value="CheY-like"/>
    <property type="match status" value="1"/>
</dbReference>
<dbReference type="Gene3D" id="3.30.565.10">
    <property type="entry name" value="Histidine kinase-like ATPase, C-terminal domain"/>
    <property type="match status" value="1"/>
</dbReference>
<sequence length="1291" mass="144412">MLAFAGSGHIFTSGKLSSSLINCVAQDRYGYIWVGTEYGLNKFDGYNFSTYLYNSSDERSITDNTITDFLVDHSGRLWIGSAKGLMRYDYHGNDFVRYPFPDGRHPRVYSLFENRQGDILIGSAGYGLYAVKHGTDRVVHEQEYSRRDSDDFFTHIYDDGRGNLWQSSHVSLFTRFARSGHRMVAHDYNSPVGAPVAFLPRRDGRLLLVCMEGFVVYDYSTDKISPADYDLGGYKGHVTINAATFDKRGNLFIGTSENGVLVAPAGRDTFVPYSQPTADGFDLTTSYAKDLMFDKDDNLWVGCYRKGLYLANDESSSFSSWSFSRQNYSIGSSVSSLARGDNGTMWCTVQNSGVFQFNADGKITAHLPSPNGTGIIYRDGQGHYWVGSGNGLYSYDIATGAAQRRLSYSSDGTYCMADDGRGTLFVSVYSKGLYVYDTNTGQTRIFNMTQRGPHGYLCNDWVRSMTVDHTGLLWIGTSNGVACMNPKTMAFDTFGKQYFLHDVQTNYLCEDNNGDILIGTDNGLYVFQRSERRVVAFPGADVLRGKQICGIAIDRSGDLWISTTMGIWQYDRRHRQFLGHIIGNGLMSSEYAQGAVLHDADDRIAFGTGDGITTFYPDNVRHRRMHLGKVYLTAFIVDGKPIDCLSDNFTIPYSENTFTLQFSLLNYKNPGDVSFQYRINGGEWQLNDEGNNSIPFVKLQPGKYVIDVRAYESGVCSDKVRTITISVSPPWYLSPLAIIIYILIAAGIVVFVFYSYSRRKRTELEESKMRFLIDATHDIKSPLTLIVGPLNRLKARLADDEESQKYISTIDHNANRLLILVNQILDERKIDKNQMRLQCQDTEMVAFVANICNLFRTVVEERNIQLRFVANTNEIHAWVDRINFDKVVSNLLSNAVKYTFDGGTIDVVVDSDGTNFHLDVMDTGIGLKDEIVGKVFDRFFRGAETPGLHIEGTGIGLNLCRNIVRMHGGTITAANRHDVAHGAVFTVAIPLGNAHLKPEEIVTADDLVPAVRSTASASKNYRILVVDDDREIALYINNELSHWYRFDYSPNGKDALKKLLTDTYDVVISDVKMPEMDGITLLKKIKNNSNISDIPVILLTSKADAADKLEGLKRGADAYLSKPFDMDELHVLIDNLVGNVRRLRGKYSGAQEQKDKVENVAVRGNDDVLMERIMNVVNKHISEPDFNVEVLTRDVGISRAQLHRKMKEMTGISAGEFIRNLRLEQAARLIAEGNINITQVAFAVGFNNQAHFSTVFKKHYGVTPTEYSEKHTGATAKNTDTADGTDQTGLQ</sequence>
<dbReference type="InterPro" id="IPR018060">
    <property type="entry name" value="HTH_AraC"/>
</dbReference>
<name>A0A9R1CB64_9BACT</name>